<gene>
    <name evidence="1" type="ORF">EF806_01690</name>
</gene>
<sequence>MTEAAKMYAKDPMAIRLRELQTLSDISREKNLIVIAPSTLGSDVAADVAISSAGKKENKEK</sequence>
<name>A0A520KTG4_METT2</name>
<dbReference type="EMBL" id="RXIF01000003">
    <property type="protein sequence ID" value="RZN65257.1"/>
    <property type="molecule type" value="Genomic_DNA"/>
</dbReference>
<evidence type="ECO:0000313" key="2">
    <source>
        <dbReference type="Proteomes" id="UP000317158"/>
    </source>
</evidence>
<comment type="caution">
    <text evidence="1">The sequence shown here is derived from an EMBL/GenBank/DDBJ whole genome shotgun (WGS) entry which is preliminary data.</text>
</comment>
<proteinExistence type="predicted"/>
<dbReference type="AlphaFoldDB" id="A0A520KTG4"/>
<accession>A0A520KTG4</accession>
<organism evidence="1 2">
    <name type="scientific">Methanoliparum thermophilum</name>
    <dbReference type="NCBI Taxonomy" id="2491083"/>
    <lineage>
        <taxon>Archaea</taxon>
        <taxon>Methanobacteriati</taxon>
        <taxon>Methanobacteriota</taxon>
        <taxon>Candidatus Methanoliparia</taxon>
        <taxon>Candidatus Methanoliparales</taxon>
        <taxon>Candidatus Methanoliparaceae</taxon>
        <taxon>Candidatus Methanoliparum</taxon>
    </lineage>
</organism>
<reference evidence="1 2" key="1">
    <citation type="journal article" date="2019" name="Nat. Microbiol.">
        <title>Wide diversity of methane and short-chain alkane metabolisms in uncultured archaea.</title>
        <authorList>
            <person name="Borrel G."/>
            <person name="Adam P.S."/>
            <person name="McKay L.J."/>
            <person name="Chen L.X."/>
            <person name="Sierra-Garcia I.N."/>
            <person name="Sieber C.M."/>
            <person name="Letourneur Q."/>
            <person name="Ghozlane A."/>
            <person name="Andersen G.L."/>
            <person name="Li W.J."/>
            <person name="Hallam S.J."/>
            <person name="Muyzer G."/>
            <person name="de Oliveira V.M."/>
            <person name="Inskeep W.P."/>
            <person name="Banfield J.F."/>
            <person name="Gribaldo S."/>
        </authorList>
    </citation>
    <scope>NUCLEOTIDE SEQUENCE [LARGE SCALE GENOMIC DNA]</scope>
    <source>
        <strain evidence="1">NM1a</strain>
    </source>
</reference>
<dbReference type="Proteomes" id="UP000317158">
    <property type="component" value="Unassembled WGS sequence"/>
</dbReference>
<protein>
    <submittedName>
        <fullName evidence="1">Uncharacterized protein</fullName>
    </submittedName>
</protein>
<evidence type="ECO:0000313" key="1">
    <source>
        <dbReference type="EMBL" id="RZN65257.1"/>
    </source>
</evidence>